<dbReference type="GO" id="GO:0005506">
    <property type="term" value="F:iron ion binding"/>
    <property type="evidence" value="ECO:0007669"/>
    <property type="project" value="InterPro"/>
</dbReference>
<reference evidence="1 2" key="1">
    <citation type="submission" date="2016-05" db="EMBL/GenBank/DDBJ databases">
        <title>Comparative analysis of secretome profiles of manganese(II)-oxidizing ascomycete fungi.</title>
        <authorList>
            <consortium name="DOE Joint Genome Institute"/>
            <person name="Zeiner C.A."/>
            <person name="Purvine S.O."/>
            <person name="Zink E.M."/>
            <person name="Wu S."/>
            <person name="Pasa-Tolic L."/>
            <person name="Chaput D.L."/>
            <person name="Haridas S."/>
            <person name="Grigoriev I.V."/>
            <person name="Santelli C.M."/>
            <person name="Hansel C.M."/>
        </authorList>
    </citation>
    <scope>NUCLEOTIDE SEQUENCE [LARGE SCALE GENOMIC DNA]</scope>
    <source>
        <strain evidence="1 2">AP3s5-JAC2a</strain>
    </source>
</reference>
<keyword evidence="2" id="KW-1185">Reference proteome</keyword>
<organism evidence="1 2">
    <name type="scientific">Paraphaeosphaeria sporulosa</name>
    <dbReference type="NCBI Taxonomy" id="1460663"/>
    <lineage>
        <taxon>Eukaryota</taxon>
        <taxon>Fungi</taxon>
        <taxon>Dikarya</taxon>
        <taxon>Ascomycota</taxon>
        <taxon>Pezizomycotina</taxon>
        <taxon>Dothideomycetes</taxon>
        <taxon>Pleosporomycetidae</taxon>
        <taxon>Pleosporales</taxon>
        <taxon>Massarineae</taxon>
        <taxon>Didymosphaeriaceae</taxon>
        <taxon>Paraphaeosphaeria</taxon>
    </lineage>
</organism>
<dbReference type="Gene3D" id="1.10.630.10">
    <property type="entry name" value="Cytochrome P450"/>
    <property type="match status" value="1"/>
</dbReference>
<name>A0A177D0G2_9PLEO</name>
<accession>A0A177D0G2</accession>
<dbReference type="GO" id="GO:0004497">
    <property type="term" value="F:monooxygenase activity"/>
    <property type="evidence" value="ECO:0007669"/>
    <property type="project" value="InterPro"/>
</dbReference>
<evidence type="ECO:0000313" key="2">
    <source>
        <dbReference type="Proteomes" id="UP000077069"/>
    </source>
</evidence>
<gene>
    <name evidence="1" type="ORF">CC84DRAFT_1254915</name>
</gene>
<dbReference type="RefSeq" id="XP_018043082.1">
    <property type="nucleotide sequence ID" value="XM_018184495.1"/>
</dbReference>
<dbReference type="Proteomes" id="UP000077069">
    <property type="component" value="Unassembled WGS sequence"/>
</dbReference>
<dbReference type="AlphaFoldDB" id="A0A177D0G2"/>
<evidence type="ECO:0000313" key="1">
    <source>
        <dbReference type="EMBL" id="OAG12717.1"/>
    </source>
</evidence>
<proteinExistence type="predicted"/>
<protein>
    <recommendedName>
        <fullName evidence="3">Cytochrome P450</fullName>
    </recommendedName>
</protein>
<dbReference type="SUPFAM" id="SSF48264">
    <property type="entry name" value="Cytochrome P450"/>
    <property type="match status" value="1"/>
</dbReference>
<evidence type="ECO:0008006" key="3">
    <source>
        <dbReference type="Google" id="ProtNLM"/>
    </source>
</evidence>
<dbReference type="OrthoDB" id="1470350at2759"/>
<dbReference type="GO" id="GO:0016705">
    <property type="term" value="F:oxidoreductase activity, acting on paired donors, with incorporation or reduction of molecular oxygen"/>
    <property type="evidence" value="ECO:0007669"/>
    <property type="project" value="InterPro"/>
</dbReference>
<sequence>MRLLPLSKDLLHFELSTETLVRRCQQQLDYTGILNEWPTAEEKGVLDREDLELNAPLLIGAGSETTATTMSGATLALVETRLIMARLLFEFDVTLMPESGGWSDQRSYAVWEKPPLMAKLRPVERV</sequence>
<dbReference type="InterPro" id="IPR036396">
    <property type="entry name" value="Cyt_P450_sf"/>
</dbReference>
<dbReference type="GeneID" id="28767981"/>
<dbReference type="EMBL" id="KV441548">
    <property type="protein sequence ID" value="OAG12717.1"/>
    <property type="molecule type" value="Genomic_DNA"/>
</dbReference>
<dbReference type="STRING" id="1460663.A0A177D0G2"/>
<dbReference type="InParanoid" id="A0A177D0G2"/>
<dbReference type="GO" id="GO:0020037">
    <property type="term" value="F:heme binding"/>
    <property type="evidence" value="ECO:0007669"/>
    <property type="project" value="InterPro"/>
</dbReference>